<dbReference type="InterPro" id="IPR000847">
    <property type="entry name" value="LysR_HTH_N"/>
</dbReference>
<feature type="domain" description="HTH lysR-type" evidence="5">
    <location>
        <begin position="6"/>
        <end position="63"/>
    </location>
</feature>
<dbReference type="InterPro" id="IPR005119">
    <property type="entry name" value="LysR_subst-bd"/>
</dbReference>
<reference evidence="6" key="1">
    <citation type="submission" date="2023-02" db="EMBL/GenBank/DDBJ databases">
        <title>Description of Roseinatronobacter alkalisoli sp. nov., an alkaliphilic bacerium isolated from soda soil.</title>
        <authorList>
            <person name="Wei W."/>
        </authorList>
    </citation>
    <scope>NUCLEOTIDE SEQUENCE</scope>
    <source>
        <strain evidence="6">HJB301</strain>
    </source>
</reference>
<gene>
    <name evidence="6" type="ORF">PUT78_07905</name>
</gene>
<comment type="similarity">
    <text evidence="1">Belongs to the LysR transcriptional regulatory family.</text>
</comment>
<dbReference type="Gene3D" id="1.10.10.10">
    <property type="entry name" value="Winged helix-like DNA-binding domain superfamily/Winged helix DNA-binding domain"/>
    <property type="match status" value="1"/>
</dbReference>
<evidence type="ECO:0000256" key="4">
    <source>
        <dbReference type="ARBA" id="ARBA00023163"/>
    </source>
</evidence>
<keyword evidence="2" id="KW-0805">Transcription regulation</keyword>
<comment type="caution">
    <text evidence="6">The sequence shown here is derived from an EMBL/GenBank/DDBJ whole genome shotgun (WGS) entry which is preliminary data.</text>
</comment>
<evidence type="ECO:0000313" key="7">
    <source>
        <dbReference type="Proteomes" id="UP001431784"/>
    </source>
</evidence>
<dbReference type="Pfam" id="PF00126">
    <property type="entry name" value="HTH_1"/>
    <property type="match status" value="1"/>
</dbReference>
<sequence>MRRINLDLFELQAFVRLAEHGSFRAAAENVGLSGSALSRLIARIEEKLDARLFDRDTRNVELTPQGHRLLELSGRILAETEAALDEFDVFLAARRGQLTLAGLPSVTAGLLPPIIARFAADRPDVDVRIFDALSDGVVAALLDRRADLGFTAGAVTASERLAFRPLFDEPFMAVAWPGGPLDEPRTYTWAELVGMPFIAMSPGTSVRALIESAVAQQGLSLRPRFEVSHLATAGALVAEALGVTALPSLTLPVLGGSQLVVRPLEKPIMVRRIGLVYLAGRTPSPSASAFRDLLLSTDFRRLISTVKTKQS</sequence>
<dbReference type="SUPFAM" id="SSF53850">
    <property type="entry name" value="Periplasmic binding protein-like II"/>
    <property type="match status" value="1"/>
</dbReference>
<protein>
    <submittedName>
        <fullName evidence="6">LysR family transcriptional regulator</fullName>
    </submittedName>
</protein>
<dbReference type="InterPro" id="IPR050950">
    <property type="entry name" value="HTH-type_LysR_regulators"/>
</dbReference>
<dbReference type="PROSITE" id="PS50931">
    <property type="entry name" value="HTH_LYSR"/>
    <property type="match status" value="1"/>
</dbReference>
<dbReference type="PANTHER" id="PTHR30419">
    <property type="entry name" value="HTH-TYPE TRANSCRIPTIONAL REGULATOR YBHD"/>
    <property type="match status" value="1"/>
</dbReference>
<proteinExistence type="inferred from homology"/>
<evidence type="ECO:0000256" key="3">
    <source>
        <dbReference type="ARBA" id="ARBA00023125"/>
    </source>
</evidence>
<dbReference type="PANTHER" id="PTHR30419:SF8">
    <property type="entry name" value="NITROGEN ASSIMILATION TRANSCRIPTIONAL ACTIVATOR-RELATED"/>
    <property type="match status" value="1"/>
</dbReference>
<evidence type="ECO:0000313" key="6">
    <source>
        <dbReference type="EMBL" id="MDD7971020.1"/>
    </source>
</evidence>
<dbReference type="Proteomes" id="UP001431784">
    <property type="component" value="Unassembled WGS sequence"/>
</dbReference>
<organism evidence="6 7">
    <name type="scientific">Roseinatronobacter alkalisoli</name>
    <dbReference type="NCBI Taxonomy" id="3028235"/>
    <lineage>
        <taxon>Bacteria</taxon>
        <taxon>Pseudomonadati</taxon>
        <taxon>Pseudomonadota</taxon>
        <taxon>Alphaproteobacteria</taxon>
        <taxon>Rhodobacterales</taxon>
        <taxon>Paracoccaceae</taxon>
        <taxon>Roseinatronobacter</taxon>
    </lineage>
</organism>
<dbReference type="InterPro" id="IPR036388">
    <property type="entry name" value="WH-like_DNA-bd_sf"/>
</dbReference>
<evidence type="ECO:0000259" key="5">
    <source>
        <dbReference type="PROSITE" id="PS50931"/>
    </source>
</evidence>
<evidence type="ECO:0000256" key="1">
    <source>
        <dbReference type="ARBA" id="ARBA00009437"/>
    </source>
</evidence>
<dbReference type="SUPFAM" id="SSF46785">
    <property type="entry name" value="Winged helix' DNA-binding domain"/>
    <property type="match status" value="1"/>
</dbReference>
<dbReference type="Gene3D" id="3.40.190.290">
    <property type="match status" value="1"/>
</dbReference>
<evidence type="ECO:0000256" key="2">
    <source>
        <dbReference type="ARBA" id="ARBA00023015"/>
    </source>
</evidence>
<dbReference type="InterPro" id="IPR036390">
    <property type="entry name" value="WH_DNA-bd_sf"/>
</dbReference>
<name>A0ABT5T7B5_9RHOB</name>
<dbReference type="CDD" id="cd08440">
    <property type="entry name" value="PBP2_LTTR_like_4"/>
    <property type="match status" value="1"/>
</dbReference>
<keyword evidence="3" id="KW-0238">DNA-binding</keyword>
<dbReference type="Pfam" id="PF03466">
    <property type="entry name" value="LysR_substrate"/>
    <property type="match status" value="1"/>
</dbReference>
<dbReference type="EMBL" id="JAQZSM010000005">
    <property type="protein sequence ID" value="MDD7971020.1"/>
    <property type="molecule type" value="Genomic_DNA"/>
</dbReference>
<keyword evidence="7" id="KW-1185">Reference proteome</keyword>
<dbReference type="RefSeq" id="WP_274351707.1">
    <property type="nucleotide sequence ID" value="NZ_JAQZSM010000005.1"/>
</dbReference>
<keyword evidence="4" id="KW-0804">Transcription</keyword>
<accession>A0ABT5T7B5</accession>